<dbReference type="PANTHER" id="PTHR24148">
    <property type="entry name" value="ANKYRIN REPEAT DOMAIN-CONTAINING PROTEIN 39 HOMOLOG-RELATED"/>
    <property type="match status" value="1"/>
</dbReference>
<comment type="caution">
    <text evidence="3">The sequence shown here is derived from an EMBL/GenBank/DDBJ whole genome shotgun (WGS) entry which is preliminary data.</text>
</comment>
<dbReference type="EMBL" id="JAJHUN010000011">
    <property type="protein sequence ID" value="KAJ4145521.1"/>
    <property type="molecule type" value="Genomic_DNA"/>
</dbReference>
<proteinExistence type="predicted"/>
<name>A0A9W8Q359_AKAMU</name>
<evidence type="ECO:0000313" key="4">
    <source>
        <dbReference type="Proteomes" id="UP001144673"/>
    </source>
</evidence>
<evidence type="ECO:0000256" key="1">
    <source>
        <dbReference type="SAM" id="MobiDB-lite"/>
    </source>
</evidence>
<sequence length="744" mass="84364">MQESQPIPEQPPPYSSYTSGPDSYEYEPIEAGQIRLLSLLAADSFNEQLICEITCYPISGPDRPAYTAVSYVWGAQISSHEVYCDGKLVVIGLNLDSALRHLRRRDRSVILWVDALCIDQSNVAERNHQVSLMRSIFRSAEETIVHLGDLGGNVSLSAWNFLERHSSWALNDDGERDSSRPAMLERSTEFRGDLHDVCHDVLCRDWFTRVWVFQEAVVSKTVSIQCGHRRIPWDDFVKATVLQARKHDLYGESLRQQYLFESVSRIWEARVAFQVLHHQEHNLPNWYGQLTLGEKKSTSTDILDMMVRARGLEATDPRDKIFALLGLSSGFDWVGLGTIDYGKSVAVVYTAFARDIMMTRNDYTALSYLGHKPSRGEKPWIASRVANIWSHQHPDSGESIKRTSGPHSVPSWVANWTQTHLRDHEPRAIIEVVAAATTMATQSLELTGVQRSADLRGERITAFRSWLPADVLAVHGRVLGVVGRTVKPAYLQGKDEMHFDELRKRWLKSKYSRQYPLEAYILARWEILLNARVGYFSHPPSASQVDPGSPSRRRARHLDMSVSGLLDRPPGAHRRGRRLRRSRKLKAFVDLQTCPPKPGSIEEHLVARGRKTVEWSDTSWPVESIVRDRSSIIDARLIGLFAKEDAADTKARCVLLPETAEPGDVVVYFPGAKVPFLLRSCVDDGKAKQLYESKDYWKELAAGKLPHLNGSERFIWGHLLGECWINEFDKLACEETKDGLFMII</sequence>
<feature type="region of interest" description="Disordered" evidence="1">
    <location>
        <begin position="1"/>
        <end position="21"/>
    </location>
</feature>
<gene>
    <name evidence="3" type="ORF">LMH87_004369</name>
</gene>
<organism evidence="3 4">
    <name type="scientific">Akanthomyces muscarius</name>
    <name type="common">Entomopathogenic fungus</name>
    <name type="synonym">Lecanicillium muscarium</name>
    <dbReference type="NCBI Taxonomy" id="2231603"/>
    <lineage>
        <taxon>Eukaryota</taxon>
        <taxon>Fungi</taxon>
        <taxon>Dikarya</taxon>
        <taxon>Ascomycota</taxon>
        <taxon>Pezizomycotina</taxon>
        <taxon>Sordariomycetes</taxon>
        <taxon>Hypocreomycetidae</taxon>
        <taxon>Hypocreales</taxon>
        <taxon>Cordycipitaceae</taxon>
        <taxon>Akanthomyces</taxon>
    </lineage>
</organism>
<feature type="domain" description="Heterokaryon incompatibility" evidence="2">
    <location>
        <begin position="66"/>
        <end position="215"/>
    </location>
</feature>
<dbReference type="Proteomes" id="UP001144673">
    <property type="component" value="Chromosome 2"/>
</dbReference>
<evidence type="ECO:0000259" key="2">
    <source>
        <dbReference type="Pfam" id="PF06985"/>
    </source>
</evidence>
<evidence type="ECO:0000313" key="3">
    <source>
        <dbReference type="EMBL" id="KAJ4145521.1"/>
    </source>
</evidence>
<dbReference type="PANTHER" id="PTHR24148:SF73">
    <property type="entry name" value="HET DOMAIN PROTEIN (AFU_ORTHOLOGUE AFUA_8G01020)"/>
    <property type="match status" value="1"/>
</dbReference>
<dbReference type="InterPro" id="IPR010730">
    <property type="entry name" value="HET"/>
</dbReference>
<reference evidence="3" key="1">
    <citation type="journal article" date="2023" name="Access Microbiol">
        <title>De-novo genome assembly for Akanthomyces muscarius, a biocontrol agent of insect agricultural pests.</title>
        <authorList>
            <person name="Erdos Z."/>
            <person name="Studholme D.J."/>
            <person name="Raymond B."/>
            <person name="Sharma M."/>
        </authorList>
    </citation>
    <scope>NUCLEOTIDE SEQUENCE</scope>
    <source>
        <strain evidence="3">Ve6</strain>
    </source>
</reference>
<dbReference type="AlphaFoldDB" id="A0A9W8Q359"/>
<dbReference type="RefSeq" id="XP_056049191.1">
    <property type="nucleotide sequence ID" value="XM_056195577.1"/>
</dbReference>
<dbReference type="Pfam" id="PF06985">
    <property type="entry name" value="HET"/>
    <property type="match status" value="1"/>
</dbReference>
<accession>A0A9W8Q359</accession>
<dbReference type="KEGG" id="amus:LMH87_004369"/>
<protein>
    <recommendedName>
        <fullName evidence="2">Heterokaryon incompatibility domain-containing protein</fullName>
    </recommendedName>
</protein>
<keyword evidence="4" id="KW-1185">Reference proteome</keyword>
<dbReference type="GeneID" id="80891528"/>
<dbReference type="InterPro" id="IPR052895">
    <property type="entry name" value="HetReg/Transcr_Mod"/>
</dbReference>